<evidence type="ECO:0008006" key="2">
    <source>
        <dbReference type="Google" id="ProtNLM"/>
    </source>
</evidence>
<dbReference type="InterPro" id="IPR036390">
    <property type="entry name" value="WH_DNA-bd_sf"/>
</dbReference>
<accession>X1AM52</accession>
<dbReference type="EMBL" id="BART01014011">
    <property type="protein sequence ID" value="GAG83785.1"/>
    <property type="molecule type" value="Genomic_DNA"/>
</dbReference>
<sequence length="79" mass="9221">GATAEVDIKRRLSGHGKWHEINEIANEVALPESKVEKILDFLAEFKFIEFDEEKKRGRATPHGQKILSREKSFKFFMFL</sequence>
<organism evidence="1">
    <name type="scientific">marine sediment metagenome</name>
    <dbReference type="NCBI Taxonomy" id="412755"/>
    <lineage>
        <taxon>unclassified sequences</taxon>
        <taxon>metagenomes</taxon>
        <taxon>ecological metagenomes</taxon>
    </lineage>
</organism>
<dbReference type="SUPFAM" id="SSF46785">
    <property type="entry name" value="Winged helix' DNA-binding domain"/>
    <property type="match status" value="1"/>
</dbReference>
<gene>
    <name evidence="1" type="ORF">S01H4_28267</name>
</gene>
<dbReference type="AlphaFoldDB" id="X1AM52"/>
<name>X1AM52_9ZZZZ</name>
<evidence type="ECO:0000313" key="1">
    <source>
        <dbReference type="EMBL" id="GAG83785.1"/>
    </source>
</evidence>
<protein>
    <recommendedName>
        <fullName evidence="2">ArnR1-like winged helix-turn-helix domain-containing protein</fullName>
    </recommendedName>
</protein>
<feature type="non-terminal residue" evidence="1">
    <location>
        <position position="1"/>
    </location>
</feature>
<comment type="caution">
    <text evidence="1">The sequence shown here is derived from an EMBL/GenBank/DDBJ whole genome shotgun (WGS) entry which is preliminary data.</text>
</comment>
<proteinExistence type="predicted"/>
<reference evidence="1" key="1">
    <citation type="journal article" date="2014" name="Front. Microbiol.">
        <title>High frequency of phylogenetically diverse reductive dehalogenase-homologous genes in deep subseafloor sedimentary metagenomes.</title>
        <authorList>
            <person name="Kawai M."/>
            <person name="Futagami T."/>
            <person name="Toyoda A."/>
            <person name="Takaki Y."/>
            <person name="Nishi S."/>
            <person name="Hori S."/>
            <person name="Arai W."/>
            <person name="Tsubouchi T."/>
            <person name="Morono Y."/>
            <person name="Uchiyama I."/>
            <person name="Ito T."/>
            <person name="Fujiyama A."/>
            <person name="Inagaki F."/>
            <person name="Takami H."/>
        </authorList>
    </citation>
    <scope>NUCLEOTIDE SEQUENCE</scope>
    <source>
        <strain evidence="1">Expedition CK06-06</strain>
    </source>
</reference>